<dbReference type="EMBL" id="CP157965">
    <property type="protein sequence ID" value="XBT98098.1"/>
    <property type="molecule type" value="Genomic_DNA"/>
</dbReference>
<dbReference type="Pfam" id="PF03472">
    <property type="entry name" value="Autoind_bind"/>
    <property type="match status" value="1"/>
</dbReference>
<evidence type="ECO:0000313" key="5">
    <source>
        <dbReference type="EMBL" id="XBT98098.1"/>
    </source>
</evidence>
<reference evidence="5" key="1">
    <citation type="submission" date="2024-06" db="EMBL/GenBank/DDBJ databases">
        <authorList>
            <person name="Li T."/>
            <person name="Gao R."/>
        </authorList>
    </citation>
    <scope>NUCLEOTIDE SEQUENCE</scope>
    <source>
        <strain evidence="5">ZPR3</strain>
        <plasmid evidence="5">unnamed5</plasmid>
    </source>
</reference>
<dbReference type="Pfam" id="PF00196">
    <property type="entry name" value="GerE"/>
    <property type="match status" value="1"/>
</dbReference>
<organism evidence="5">
    <name type="scientific">Rhizobium sp. ZPR3</name>
    <dbReference type="NCBI Taxonomy" id="3158967"/>
    <lineage>
        <taxon>Bacteria</taxon>
        <taxon>Pseudomonadati</taxon>
        <taxon>Pseudomonadota</taxon>
        <taxon>Alphaproteobacteria</taxon>
        <taxon>Hyphomicrobiales</taxon>
        <taxon>Rhizobiaceae</taxon>
        <taxon>Rhizobium/Agrobacterium group</taxon>
        <taxon>Rhizobium</taxon>
    </lineage>
</organism>
<evidence type="ECO:0000256" key="2">
    <source>
        <dbReference type="ARBA" id="ARBA00023125"/>
    </source>
</evidence>
<name>A0AAU7S704_9HYPH</name>
<dbReference type="SMART" id="SM00421">
    <property type="entry name" value="HTH_LUXR"/>
    <property type="match status" value="1"/>
</dbReference>
<geneLocation type="plasmid" evidence="5">
    <name>unnamed5</name>
</geneLocation>
<dbReference type="Gene3D" id="1.10.10.10">
    <property type="entry name" value="Winged helix-like DNA-binding domain superfamily/Winged helix DNA-binding domain"/>
    <property type="match status" value="1"/>
</dbReference>
<keyword evidence="3" id="KW-0804">Transcription</keyword>
<keyword evidence="5" id="KW-0614">Plasmid</keyword>
<accession>A0AAU7S704</accession>
<dbReference type="PANTHER" id="PTHR44688:SF16">
    <property type="entry name" value="DNA-BINDING TRANSCRIPTIONAL ACTIVATOR DEVR_DOSR"/>
    <property type="match status" value="1"/>
</dbReference>
<keyword evidence="1" id="KW-0805">Transcription regulation</keyword>
<dbReference type="SUPFAM" id="SSF46894">
    <property type="entry name" value="C-terminal effector domain of the bipartite response regulators"/>
    <property type="match status" value="1"/>
</dbReference>
<protein>
    <submittedName>
        <fullName evidence="5">Autoinducer binding domain-containing protein</fullName>
    </submittedName>
</protein>
<evidence type="ECO:0000259" key="4">
    <source>
        <dbReference type="PROSITE" id="PS50043"/>
    </source>
</evidence>
<dbReference type="InterPro" id="IPR000792">
    <property type="entry name" value="Tscrpt_reg_LuxR_C"/>
</dbReference>
<dbReference type="RefSeq" id="WP_349963378.1">
    <property type="nucleotide sequence ID" value="NZ_CP157965.1"/>
</dbReference>
<proteinExistence type="predicted"/>
<feature type="domain" description="HTH luxR-type" evidence="4">
    <location>
        <begin position="173"/>
        <end position="238"/>
    </location>
</feature>
<dbReference type="AlphaFoldDB" id="A0AAU7S704"/>
<evidence type="ECO:0000256" key="1">
    <source>
        <dbReference type="ARBA" id="ARBA00023015"/>
    </source>
</evidence>
<dbReference type="PRINTS" id="PR00038">
    <property type="entry name" value="HTHLUXR"/>
</dbReference>
<dbReference type="InterPro" id="IPR005143">
    <property type="entry name" value="TF_LuxR_autoind-bd_dom"/>
</dbReference>
<gene>
    <name evidence="5" type="ORF">ABM479_35235</name>
</gene>
<evidence type="ECO:0000256" key="3">
    <source>
        <dbReference type="ARBA" id="ARBA00023163"/>
    </source>
</evidence>
<dbReference type="PROSITE" id="PS50043">
    <property type="entry name" value="HTH_LUXR_2"/>
    <property type="match status" value="1"/>
</dbReference>
<dbReference type="SUPFAM" id="SSF75516">
    <property type="entry name" value="Pheromone-binding domain of LuxR-like quorum-sensing transcription factors"/>
    <property type="match status" value="1"/>
</dbReference>
<dbReference type="Gene3D" id="3.30.450.80">
    <property type="entry name" value="Transcription factor LuxR-like, autoinducer-binding domain"/>
    <property type="match status" value="1"/>
</dbReference>
<dbReference type="InterPro" id="IPR036388">
    <property type="entry name" value="WH-like_DNA-bd_sf"/>
</dbReference>
<dbReference type="InterPro" id="IPR016032">
    <property type="entry name" value="Sig_transdc_resp-reg_C-effctor"/>
</dbReference>
<dbReference type="CDD" id="cd06170">
    <property type="entry name" value="LuxR_C_like"/>
    <property type="match status" value="1"/>
</dbReference>
<dbReference type="PANTHER" id="PTHR44688">
    <property type="entry name" value="DNA-BINDING TRANSCRIPTIONAL ACTIVATOR DEVR_DOSR"/>
    <property type="match status" value="1"/>
</dbReference>
<dbReference type="InterPro" id="IPR036693">
    <property type="entry name" value="TF_LuxR_autoind-bd_dom_sf"/>
</dbReference>
<dbReference type="GO" id="GO:0003677">
    <property type="term" value="F:DNA binding"/>
    <property type="evidence" value="ECO:0007669"/>
    <property type="project" value="UniProtKB-KW"/>
</dbReference>
<dbReference type="GO" id="GO:0006355">
    <property type="term" value="P:regulation of DNA-templated transcription"/>
    <property type="evidence" value="ECO:0007669"/>
    <property type="project" value="InterPro"/>
</dbReference>
<sequence length="269" mass="29865">MINVGTRFNTAFEIVDSINSSAMIDAALQELRLLYGVASLYYQALDIDGVDRTALPIYGIDISGWVERYLEQRYFDIDLIAKLGRVSNLPFDWATAGSQMPSIATHFSDAFGAGLGQRGMTIPIHDADGDSAILSFIVYIDDEIKWKVFRRGLKPELTLLGLYLHQKAKGQLVRNNTVVLSRQESHCLQLFADGDRPARIADRMGISVHTVRMHLRRAQHRLGARSKADAVAKGVSLGFIRARLTAACCFAAVFMSRLLQEVEIAFTSV</sequence>
<keyword evidence="2" id="KW-0238">DNA-binding</keyword>